<dbReference type="RefSeq" id="WP_345457559.1">
    <property type="nucleotide sequence ID" value="NZ_BAABKG010000002.1"/>
</dbReference>
<dbReference type="Gene3D" id="3.30.565.10">
    <property type="entry name" value="Histidine kinase-like ATPase, C-terminal domain"/>
    <property type="match status" value="1"/>
</dbReference>
<dbReference type="CDD" id="cd00082">
    <property type="entry name" value="HisKA"/>
    <property type="match status" value="1"/>
</dbReference>
<keyword evidence="11" id="KW-1185">Reference proteome</keyword>
<keyword evidence="8" id="KW-1133">Transmembrane helix</keyword>
<keyword evidence="4" id="KW-0597">Phosphoprotein</keyword>
<dbReference type="InterPro" id="IPR036890">
    <property type="entry name" value="HATPase_C_sf"/>
</dbReference>
<dbReference type="InterPro" id="IPR004358">
    <property type="entry name" value="Sig_transdc_His_kin-like_C"/>
</dbReference>
<sequence length="582" mass="63190">MTSWSDAGSREALSLVAASVAEMVGFEIAIISVVRGDRMHSVAVEGSHEIRTAMLGVATPLRAATAELERADDWGRFRFVPHERTASDLHTVGWVPDMDPVEGEDAWHPLDLLVAPLYGEDGAMLGLLSIDLPLTRRRPDPTQRHLLERYAAQAERTLRMAVERDELGERIRLAEAARGVVRFASAQDDLERVLDDCRAPLLEGFRADYLGIRTYATSELAAVGSPPPPVSEALMDNIRDIARRAWDAQGVVVAADHLRPPGFVSEEQNAAMLLAVHDTGMATSMLVPLGSGTECLGHIALGRVDPSLPWSPDERASAFDVARDIAQAVVRSRNLAHEQRLVEQLRDLATYKAQVLSTVSHELKNPLGAILGHLELLEGVGGMPTDARRSVAALERAALRMRRVVDDLLALAEIEDPEADVPGEVLDVRAVIDEAVQLTREGAENRDLHIDVVVPHEEALVSFDADDLDRVLTNLLSNAVKYTHAGGSVALTVTVHDEEVEIAVADEGIGISEADQERLFTEFFRSTNPQAVARPGTGLGLTICKRIVERHGGRIGVQSTLGEGSTFRVSLPRASRDARVAS</sequence>
<dbReference type="EC" id="2.7.13.3" evidence="3"/>
<evidence type="ECO:0000256" key="4">
    <source>
        <dbReference type="ARBA" id="ARBA00022553"/>
    </source>
</evidence>
<evidence type="ECO:0000256" key="5">
    <source>
        <dbReference type="ARBA" id="ARBA00022679"/>
    </source>
</evidence>
<evidence type="ECO:0000313" key="11">
    <source>
        <dbReference type="Proteomes" id="UP001500221"/>
    </source>
</evidence>
<dbReference type="SUPFAM" id="SSF55874">
    <property type="entry name" value="ATPase domain of HSP90 chaperone/DNA topoisomerase II/histidine kinase"/>
    <property type="match status" value="1"/>
</dbReference>
<evidence type="ECO:0000256" key="6">
    <source>
        <dbReference type="ARBA" id="ARBA00022777"/>
    </source>
</evidence>
<evidence type="ECO:0000256" key="2">
    <source>
        <dbReference type="ARBA" id="ARBA00004236"/>
    </source>
</evidence>
<gene>
    <name evidence="10" type="ORF">GCM10023340_19310</name>
</gene>
<evidence type="ECO:0000259" key="9">
    <source>
        <dbReference type="PROSITE" id="PS50109"/>
    </source>
</evidence>
<dbReference type="Pfam" id="PF01590">
    <property type="entry name" value="GAF"/>
    <property type="match status" value="1"/>
</dbReference>
<evidence type="ECO:0000256" key="7">
    <source>
        <dbReference type="ARBA" id="ARBA00023012"/>
    </source>
</evidence>
<dbReference type="PANTHER" id="PTHR43711:SF31">
    <property type="entry name" value="HISTIDINE KINASE"/>
    <property type="match status" value="1"/>
</dbReference>
<dbReference type="Proteomes" id="UP001500221">
    <property type="component" value="Unassembled WGS sequence"/>
</dbReference>
<name>A0ABP9PLT3_9ACTN</name>
<feature type="domain" description="Histidine kinase" evidence="9">
    <location>
        <begin position="358"/>
        <end position="575"/>
    </location>
</feature>
<dbReference type="CDD" id="cd00075">
    <property type="entry name" value="HATPase"/>
    <property type="match status" value="1"/>
</dbReference>
<accession>A0ABP9PLT3</accession>
<keyword evidence="5" id="KW-0808">Transferase</keyword>
<reference evidence="11" key="1">
    <citation type="journal article" date="2019" name="Int. J. Syst. Evol. Microbiol.">
        <title>The Global Catalogue of Microorganisms (GCM) 10K type strain sequencing project: providing services to taxonomists for standard genome sequencing and annotation.</title>
        <authorList>
            <consortium name="The Broad Institute Genomics Platform"/>
            <consortium name="The Broad Institute Genome Sequencing Center for Infectious Disease"/>
            <person name="Wu L."/>
            <person name="Ma J."/>
        </authorList>
    </citation>
    <scope>NUCLEOTIDE SEQUENCE [LARGE SCALE GENOMIC DNA]</scope>
    <source>
        <strain evidence="11">JCM 18459</strain>
    </source>
</reference>
<dbReference type="EMBL" id="BAABKG010000002">
    <property type="protein sequence ID" value="GAA5147224.1"/>
    <property type="molecule type" value="Genomic_DNA"/>
</dbReference>
<protein>
    <recommendedName>
        <fullName evidence="3">histidine kinase</fullName>
        <ecNumber evidence="3">2.7.13.3</ecNumber>
    </recommendedName>
</protein>
<keyword evidence="6" id="KW-0418">Kinase</keyword>
<dbReference type="Pfam" id="PF00512">
    <property type="entry name" value="HisKA"/>
    <property type="match status" value="1"/>
</dbReference>
<dbReference type="SUPFAM" id="SSF55781">
    <property type="entry name" value="GAF domain-like"/>
    <property type="match status" value="2"/>
</dbReference>
<dbReference type="InterPro" id="IPR036097">
    <property type="entry name" value="HisK_dim/P_sf"/>
</dbReference>
<dbReference type="SMART" id="SM00388">
    <property type="entry name" value="HisKA"/>
    <property type="match status" value="1"/>
</dbReference>
<dbReference type="InterPro" id="IPR003018">
    <property type="entry name" value="GAF"/>
</dbReference>
<feature type="transmembrane region" description="Helical" evidence="8">
    <location>
        <begin position="12"/>
        <end position="34"/>
    </location>
</feature>
<evidence type="ECO:0000313" key="10">
    <source>
        <dbReference type="EMBL" id="GAA5147224.1"/>
    </source>
</evidence>
<proteinExistence type="predicted"/>
<dbReference type="SUPFAM" id="SSF47384">
    <property type="entry name" value="Homodimeric domain of signal transducing histidine kinase"/>
    <property type="match status" value="1"/>
</dbReference>
<evidence type="ECO:0000256" key="1">
    <source>
        <dbReference type="ARBA" id="ARBA00000085"/>
    </source>
</evidence>
<dbReference type="InterPro" id="IPR003661">
    <property type="entry name" value="HisK_dim/P_dom"/>
</dbReference>
<dbReference type="Gene3D" id="3.30.450.40">
    <property type="match status" value="1"/>
</dbReference>
<dbReference type="Pfam" id="PF02518">
    <property type="entry name" value="HATPase_c"/>
    <property type="match status" value="1"/>
</dbReference>
<dbReference type="PANTHER" id="PTHR43711">
    <property type="entry name" value="TWO-COMPONENT HISTIDINE KINASE"/>
    <property type="match status" value="1"/>
</dbReference>
<keyword evidence="8" id="KW-0472">Membrane</keyword>
<evidence type="ECO:0000256" key="3">
    <source>
        <dbReference type="ARBA" id="ARBA00012438"/>
    </source>
</evidence>
<dbReference type="PRINTS" id="PR00344">
    <property type="entry name" value="BCTRLSENSOR"/>
</dbReference>
<dbReference type="SMART" id="SM00387">
    <property type="entry name" value="HATPase_c"/>
    <property type="match status" value="1"/>
</dbReference>
<dbReference type="InterPro" id="IPR029016">
    <property type="entry name" value="GAF-like_dom_sf"/>
</dbReference>
<organism evidence="10 11">
    <name type="scientific">Nocardioides marinquilinus</name>
    <dbReference type="NCBI Taxonomy" id="1210400"/>
    <lineage>
        <taxon>Bacteria</taxon>
        <taxon>Bacillati</taxon>
        <taxon>Actinomycetota</taxon>
        <taxon>Actinomycetes</taxon>
        <taxon>Propionibacteriales</taxon>
        <taxon>Nocardioidaceae</taxon>
        <taxon>Nocardioides</taxon>
    </lineage>
</organism>
<comment type="catalytic activity">
    <reaction evidence="1">
        <text>ATP + protein L-histidine = ADP + protein N-phospho-L-histidine.</text>
        <dbReference type="EC" id="2.7.13.3"/>
    </reaction>
</comment>
<evidence type="ECO:0000256" key="8">
    <source>
        <dbReference type="SAM" id="Phobius"/>
    </source>
</evidence>
<keyword evidence="7" id="KW-0902">Two-component regulatory system</keyword>
<comment type="subcellular location">
    <subcellularLocation>
        <location evidence="2">Cell membrane</location>
    </subcellularLocation>
</comment>
<comment type="caution">
    <text evidence="10">The sequence shown here is derived from an EMBL/GenBank/DDBJ whole genome shotgun (WGS) entry which is preliminary data.</text>
</comment>
<keyword evidence="8" id="KW-0812">Transmembrane</keyword>
<dbReference type="InterPro" id="IPR003594">
    <property type="entry name" value="HATPase_dom"/>
</dbReference>
<dbReference type="Gene3D" id="1.10.287.130">
    <property type="match status" value="1"/>
</dbReference>
<dbReference type="InterPro" id="IPR005467">
    <property type="entry name" value="His_kinase_dom"/>
</dbReference>
<dbReference type="PROSITE" id="PS50109">
    <property type="entry name" value="HIS_KIN"/>
    <property type="match status" value="1"/>
</dbReference>
<dbReference type="InterPro" id="IPR050736">
    <property type="entry name" value="Sensor_HK_Regulatory"/>
</dbReference>